<dbReference type="GO" id="GO:0003677">
    <property type="term" value="F:DNA binding"/>
    <property type="evidence" value="ECO:0007669"/>
    <property type="project" value="UniProtKB-KW"/>
</dbReference>
<dbReference type="PANTHER" id="PTHR11390:SF21">
    <property type="entry name" value="DNA TOPOISOMERASE 3-ALPHA"/>
    <property type="match status" value="1"/>
</dbReference>
<protein>
    <recommendedName>
        <fullName evidence="3">DNA topoisomerase</fullName>
        <ecNumber evidence="3">5.6.2.1</ecNumber>
    </recommendedName>
    <alternativeName>
        <fullName evidence="12">Omega-protein</fullName>
    </alternativeName>
    <alternativeName>
        <fullName evidence="11">Relaxing enzyme</fullName>
    </alternativeName>
    <alternativeName>
        <fullName evidence="9">Swivelase</fullName>
    </alternativeName>
    <alternativeName>
        <fullName evidence="10">Untwisting enzyme</fullName>
    </alternativeName>
</protein>
<keyword evidence="4" id="KW-0479">Metal-binding</keyword>
<dbReference type="AlphaFoldDB" id="A0A366HS83"/>
<keyword evidence="17" id="KW-1185">Reference proteome</keyword>
<dbReference type="InterPro" id="IPR000380">
    <property type="entry name" value="Topo_IA"/>
</dbReference>
<dbReference type="InterPro" id="IPR025589">
    <property type="entry name" value="Toprim_C_rpt"/>
</dbReference>
<dbReference type="Pfam" id="PF13342">
    <property type="entry name" value="Toprim_Crpt"/>
    <property type="match status" value="2"/>
</dbReference>
<evidence type="ECO:0000313" key="17">
    <source>
        <dbReference type="Proteomes" id="UP000253426"/>
    </source>
</evidence>
<dbReference type="Gene3D" id="1.10.290.10">
    <property type="entry name" value="Topoisomerase I, domain 4"/>
    <property type="match status" value="1"/>
</dbReference>
<feature type="region of interest" description="Disordered" evidence="13">
    <location>
        <begin position="835"/>
        <end position="871"/>
    </location>
</feature>
<evidence type="ECO:0000313" key="16">
    <source>
        <dbReference type="EMBL" id="RBP45753.1"/>
    </source>
</evidence>
<dbReference type="InterPro" id="IPR013825">
    <property type="entry name" value="Topo_IA_cen_sub2"/>
</dbReference>
<dbReference type="EC" id="5.6.2.1" evidence="3"/>
<evidence type="ECO:0000256" key="8">
    <source>
        <dbReference type="ARBA" id="ARBA00023235"/>
    </source>
</evidence>
<dbReference type="SUPFAM" id="SSF56712">
    <property type="entry name" value="Prokaryotic type I DNA topoisomerase"/>
    <property type="match status" value="1"/>
</dbReference>
<dbReference type="GO" id="GO:0006281">
    <property type="term" value="P:DNA repair"/>
    <property type="evidence" value="ECO:0007669"/>
    <property type="project" value="TreeGrafter"/>
</dbReference>
<feature type="domain" description="Toprim" evidence="14">
    <location>
        <begin position="3"/>
        <end position="141"/>
    </location>
</feature>
<comment type="catalytic activity">
    <reaction evidence="1">
        <text>ATP-independent breakage of single-stranded DNA, followed by passage and rejoining.</text>
        <dbReference type="EC" id="5.6.2.1"/>
    </reaction>
</comment>
<dbReference type="PROSITE" id="PS00396">
    <property type="entry name" value="TOPO_IA_1"/>
    <property type="match status" value="1"/>
</dbReference>
<dbReference type="InterPro" id="IPR013824">
    <property type="entry name" value="Topo_IA_cen_sub1"/>
</dbReference>
<evidence type="ECO:0000256" key="5">
    <source>
        <dbReference type="ARBA" id="ARBA00022842"/>
    </source>
</evidence>
<dbReference type="SMART" id="SM00437">
    <property type="entry name" value="TOP1Ac"/>
    <property type="match status" value="1"/>
</dbReference>
<dbReference type="NCBIfam" id="TIGR01056">
    <property type="entry name" value="topB"/>
    <property type="match status" value="1"/>
</dbReference>
<dbReference type="CDD" id="cd03362">
    <property type="entry name" value="TOPRIM_TopoIA_TopoIII"/>
    <property type="match status" value="1"/>
</dbReference>
<dbReference type="EMBL" id="QNRR01000002">
    <property type="protein sequence ID" value="RBP45753.1"/>
    <property type="molecule type" value="Genomic_DNA"/>
</dbReference>
<evidence type="ECO:0000256" key="4">
    <source>
        <dbReference type="ARBA" id="ARBA00022723"/>
    </source>
</evidence>
<dbReference type="PANTHER" id="PTHR11390">
    <property type="entry name" value="PROKARYOTIC DNA TOPOISOMERASE"/>
    <property type="match status" value="1"/>
</dbReference>
<evidence type="ECO:0000256" key="13">
    <source>
        <dbReference type="SAM" id="MobiDB-lite"/>
    </source>
</evidence>
<keyword evidence="6" id="KW-0799">Topoisomerase</keyword>
<dbReference type="InterPro" id="IPR003602">
    <property type="entry name" value="Topo_IA_DNA-bd_dom"/>
</dbReference>
<dbReference type="NCBIfam" id="NF005829">
    <property type="entry name" value="PRK07726.1"/>
    <property type="match status" value="1"/>
</dbReference>
<evidence type="ECO:0000256" key="12">
    <source>
        <dbReference type="ARBA" id="ARBA00032877"/>
    </source>
</evidence>
<dbReference type="Proteomes" id="UP000253426">
    <property type="component" value="Unassembled WGS sequence"/>
</dbReference>
<proteinExistence type="inferred from homology"/>
<dbReference type="NCBIfam" id="NF006032">
    <property type="entry name" value="PRK08173.1"/>
    <property type="match status" value="1"/>
</dbReference>
<reference evidence="16 17" key="1">
    <citation type="submission" date="2018-06" db="EMBL/GenBank/DDBJ databases">
        <title>Genomic Encyclopedia of Type Strains, Phase IV (KMG-IV): sequencing the most valuable type-strain genomes for metagenomic binning, comparative biology and taxonomic classification.</title>
        <authorList>
            <person name="Goeker M."/>
        </authorList>
    </citation>
    <scope>NUCLEOTIDE SEQUENCE [LARGE SCALE GENOMIC DNA]</scope>
    <source>
        <strain evidence="16 17">DSM 25532</strain>
    </source>
</reference>
<name>A0A366HS83_9BACT</name>
<dbReference type="Gene3D" id="1.10.460.10">
    <property type="entry name" value="Topoisomerase I, domain 2"/>
    <property type="match status" value="1"/>
</dbReference>
<evidence type="ECO:0000256" key="11">
    <source>
        <dbReference type="ARBA" id="ARBA00032235"/>
    </source>
</evidence>
<dbReference type="CDD" id="cd00186">
    <property type="entry name" value="TOP1Ac"/>
    <property type="match status" value="1"/>
</dbReference>
<evidence type="ECO:0000256" key="2">
    <source>
        <dbReference type="ARBA" id="ARBA00009446"/>
    </source>
</evidence>
<sequence length="871" mass="98138">MSKALIIAEKPSVAADLARALAKAPGMTTFHKENDYFENETHVITSAVGHLLEQEMPMKDGKKIGWGFTTLPILPEKFELKPIDKTADRYRVVSRLIKRKDVGEIINACDAGREGELIFRNIIEATGTHKPIQRMWMQSMTNNAILEAFQQMRSDEDMQPLAAAAKCRSESDWIVGINSTRALTALNSRHGGFRLTPVGRVQTPTLTIMAKREREIANFVPRTYWEVHALFGVKAGEYAGRWLDEAWKKDETDEHSKAERIWDKEVAEAIVARCTGKEAIVEETTKPTRQIAPLLYDLTSLQREASNRFGFSARRTLQLAQSLYERHKALTYPRTDSRFLPNDYIGTVKGTIKSFSQLTSAKSGAFPTELRPFCDRILDNDWVRPNRRIFDSSKVSDHFAIIPTGQMPPKSLDEAEQKLYDMVLRRFLAVFFPAAEFDVTTRISRIGDDAFKTDGKIMRVPGWLEVYGKKAADEQDGEGGGKVLVPVAPNEKAKVQDIETRQEVTKPPPRYNEATLLSTMEGAGKLVEDEELAEAMSERGLGTPATRAAIIEGLIHDKYIERQQRDLIVTTKGLELVDQLNEIGAETLSSPELTGQWEYKLREMEHRRLDRVSFMKDIRTLAADIVDKSKAYVKTMKEKAFPDFHATCPFCGSKAFKQTTDYYLCKGDNCKLRVFKNVAGKELTEDQVRTLIEKRFLEPMDGFRSRLGKEFRAGIEIKEDKKVNFVFEKGQSDELDWDEAPVLCPCPVCAKAGRKSDIHVLPNAYACKIAMTDQKKCNARLPRELCKKAITEENARKFFTEGKTGLIEGMISKKGRPFSAILVCNVGGKRLLSWEFPPREPKPKAAKKTATAREKFGKKKAAGPAADAEEG</sequence>
<dbReference type="Pfam" id="PF01131">
    <property type="entry name" value="Topoisom_bac"/>
    <property type="match status" value="1"/>
</dbReference>
<dbReference type="RefSeq" id="WP_113957327.1">
    <property type="nucleotide sequence ID" value="NZ_QNRR01000002.1"/>
</dbReference>
<dbReference type="Pfam" id="PF01751">
    <property type="entry name" value="Toprim"/>
    <property type="match status" value="1"/>
</dbReference>
<dbReference type="Gene3D" id="2.70.20.10">
    <property type="entry name" value="Topoisomerase I, domain 3"/>
    <property type="match status" value="1"/>
</dbReference>
<keyword evidence="7" id="KW-0238">DNA-binding</keyword>
<evidence type="ECO:0000259" key="15">
    <source>
        <dbReference type="PROSITE" id="PS52039"/>
    </source>
</evidence>
<dbReference type="Gene3D" id="3.40.50.140">
    <property type="match status" value="1"/>
</dbReference>
<feature type="domain" description="Topo IA-type catalytic" evidence="15">
    <location>
        <begin position="158"/>
        <end position="626"/>
    </location>
</feature>
<evidence type="ECO:0000256" key="3">
    <source>
        <dbReference type="ARBA" id="ARBA00012891"/>
    </source>
</evidence>
<dbReference type="PRINTS" id="PR00417">
    <property type="entry name" value="PRTPISMRASEI"/>
</dbReference>
<dbReference type="PROSITE" id="PS50880">
    <property type="entry name" value="TOPRIM"/>
    <property type="match status" value="1"/>
</dbReference>
<dbReference type="InterPro" id="IPR003601">
    <property type="entry name" value="Topo_IA_2"/>
</dbReference>
<dbReference type="OrthoDB" id="9803554at2"/>
<dbReference type="InterPro" id="IPR023406">
    <property type="entry name" value="Topo_IA_AS"/>
</dbReference>
<organism evidence="16 17">
    <name type="scientific">Roseimicrobium gellanilyticum</name>
    <dbReference type="NCBI Taxonomy" id="748857"/>
    <lineage>
        <taxon>Bacteria</taxon>
        <taxon>Pseudomonadati</taxon>
        <taxon>Verrucomicrobiota</taxon>
        <taxon>Verrucomicrobiia</taxon>
        <taxon>Verrucomicrobiales</taxon>
        <taxon>Verrucomicrobiaceae</taxon>
        <taxon>Roseimicrobium</taxon>
    </lineage>
</organism>
<evidence type="ECO:0000256" key="6">
    <source>
        <dbReference type="ARBA" id="ARBA00023029"/>
    </source>
</evidence>
<feature type="compositionally biased region" description="Low complexity" evidence="13">
    <location>
        <begin position="862"/>
        <end position="871"/>
    </location>
</feature>
<dbReference type="InterPro" id="IPR023405">
    <property type="entry name" value="Topo_IA_core_domain"/>
</dbReference>
<dbReference type="SMART" id="SM00436">
    <property type="entry name" value="TOP1Bc"/>
    <property type="match status" value="1"/>
</dbReference>
<keyword evidence="8 16" id="KW-0413">Isomerase</keyword>
<gene>
    <name evidence="16" type="ORF">DES53_102135</name>
</gene>
<dbReference type="GO" id="GO:0046872">
    <property type="term" value="F:metal ion binding"/>
    <property type="evidence" value="ECO:0007669"/>
    <property type="project" value="UniProtKB-KW"/>
</dbReference>
<keyword evidence="5" id="KW-0460">Magnesium</keyword>
<dbReference type="InterPro" id="IPR013497">
    <property type="entry name" value="Topo_IA_cen"/>
</dbReference>
<dbReference type="GO" id="GO:0006265">
    <property type="term" value="P:DNA topological change"/>
    <property type="evidence" value="ECO:0007669"/>
    <property type="project" value="InterPro"/>
</dbReference>
<dbReference type="InterPro" id="IPR006171">
    <property type="entry name" value="TOPRIM_dom"/>
</dbReference>
<accession>A0A366HS83</accession>
<dbReference type="GO" id="GO:0043597">
    <property type="term" value="C:cytoplasmic replication fork"/>
    <property type="evidence" value="ECO:0007669"/>
    <property type="project" value="TreeGrafter"/>
</dbReference>
<evidence type="ECO:0000256" key="9">
    <source>
        <dbReference type="ARBA" id="ARBA00030003"/>
    </source>
</evidence>
<dbReference type="InterPro" id="IPR005738">
    <property type="entry name" value="TopoIII"/>
</dbReference>
<comment type="similarity">
    <text evidence="2">Belongs to the type IA topoisomerase family.</text>
</comment>
<dbReference type="GO" id="GO:0006310">
    <property type="term" value="P:DNA recombination"/>
    <property type="evidence" value="ECO:0007669"/>
    <property type="project" value="TreeGrafter"/>
</dbReference>
<evidence type="ECO:0000256" key="1">
    <source>
        <dbReference type="ARBA" id="ARBA00000213"/>
    </source>
</evidence>
<evidence type="ECO:0000256" key="10">
    <source>
        <dbReference type="ARBA" id="ARBA00031985"/>
    </source>
</evidence>
<evidence type="ECO:0000259" key="14">
    <source>
        <dbReference type="PROSITE" id="PS50880"/>
    </source>
</evidence>
<dbReference type="InterPro" id="IPR013826">
    <property type="entry name" value="Topo_IA_cen_sub3"/>
</dbReference>
<dbReference type="InterPro" id="IPR034144">
    <property type="entry name" value="TOPRIM_TopoIII"/>
</dbReference>
<dbReference type="GO" id="GO:0003917">
    <property type="term" value="F:DNA topoisomerase type I (single strand cut, ATP-independent) activity"/>
    <property type="evidence" value="ECO:0007669"/>
    <property type="project" value="UniProtKB-EC"/>
</dbReference>
<comment type="caution">
    <text evidence="16">The sequence shown here is derived from an EMBL/GenBank/DDBJ whole genome shotgun (WGS) entry which is preliminary data.</text>
</comment>
<dbReference type="PROSITE" id="PS52039">
    <property type="entry name" value="TOPO_IA_2"/>
    <property type="match status" value="1"/>
</dbReference>
<dbReference type="SMART" id="SM00493">
    <property type="entry name" value="TOPRIM"/>
    <property type="match status" value="1"/>
</dbReference>
<evidence type="ECO:0000256" key="7">
    <source>
        <dbReference type="ARBA" id="ARBA00023125"/>
    </source>
</evidence>